<proteinExistence type="inferred from homology"/>
<dbReference type="PRINTS" id="PR00722">
    <property type="entry name" value="CHYMOTRYPSIN"/>
</dbReference>
<dbReference type="InterPro" id="IPR001314">
    <property type="entry name" value="Peptidase_S1A"/>
</dbReference>
<keyword evidence="5 13" id="KW-0732">Signal</keyword>
<dbReference type="PhylomeDB" id="B4MLP8"/>
<dbReference type="GO" id="GO:0006508">
    <property type="term" value="P:proteolysis"/>
    <property type="evidence" value="ECO:0007669"/>
    <property type="project" value="UniProtKB-KW"/>
</dbReference>
<evidence type="ECO:0000256" key="4">
    <source>
        <dbReference type="ARBA" id="ARBA00022670"/>
    </source>
</evidence>
<dbReference type="InParanoid" id="B4MLP8"/>
<dbReference type="SUPFAM" id="SSF50494">
    <property type="entry name" value="Trypsin-like serine proteases"/>
    <property type="match status" value="1"/>
</dbReference>
<dbReference type="EC" id="3.4.21.4" evidence="11"/>
<feature type="chain" id="PRO_5002814705" description="trypsin" evidence="13">
    <location>
        <begin position="17"/>
        <end position="275"/>
    </location>
</feature>
<evidence type="ECO:0000256" key="1">
    <source>
        <dbReference type="ARBA" id="ARBA00004239"/>
    </source>
</evidence>
<keyword evidence="3" id="KW-0964">Secreted</keyword>
<evidence type="ECO:0000256" key="3">
    <source>
        <dbReference type="ARBA" id="ARBA00022525"/>
    </source>
</evidence>
<dbReference type="EMBL" id="CH963847">
    <property type="protein sequence ID" value="EDW72974.1"/>
    <property type="molecule type" value="Genomic_DNA"/>
</dbReference>
<feature type="domain" description="Peptidase S1" evidence="14">
    <location>
        <begin position="41"/>
        <end position="272"/>
    </location>
</feature>
<keyword evidence="4 12" id="KW-0645">Protease</keyword>
<dbReference type="InterPro" id="IPR009003">
    <property type="entry name" value="Peptidase_S1_PA"/>
</dbReference>
<dbReference type="STRING" id="7260.B4MLP8"/>
<dbReference type="Gene3D" id="2.40.10.10">
    <property type="entry name" value="Trypsin-like serine proteases"/>
    <property type="match status" value="2"/>
</dbReference>
<dbReference type="PANTHER" id="PTHR24276:SF91">
    <property type="entry name" value="AT26814P-RELATED"/>
    <property type="match status" value="1"/>
</dbReference>
<dbReference type="OMA" id="TSGSWWC"/>
<feature type="signal peptide" evidence="13">
    <location>
        <begin position="1"/>
        <end position="16"/>
    </location>
</feature>
<evidence type="ECO:0000256" key="11">
    <source>
        <dbReference type="ARBA" id="ARBA00038868"/>
    </source>
</evidence>
<keyword evidence="9" id="KW-1015">Disulfide bond</keyword>
<dbReference type="InterPro" id="IPR018114">
    <property type="entry name" value="TRYPSIN_HIS"/>
</dbReference>
<keyword evidence="16" id="KW-1185">Reference proteome</keyword>
<dbReference type="Pfam" id="PF00089">
    <property type="entry name" value="Trypsin"/>
    <property type="match status" value="1"/>
</dbReference>
<evidence type="ECO:0000256" key="9">
    <source>
        <dbReference type="ARBA" id="ARBA00023157"/>
    </source>
</evidence>
<dbReference type="InterPro" id="IPR001254">
    <property type="entry name" value="Trypsin_dom"/>
</dbReference>
<dbReference type="SMR" id="B4MLP8"/>
<evidence type="ECO:0000256" key="6">
    <source>
        <dbReference type="ARBA" id="ARBA00022801"/>
    </source>
</evidence>
<accession>B4MLP8</accession>
<name>B4MLP8_DROWI</name>
<dbReference type="PANTHER" id="PTHR24276">
    <property type="entry name" value="POLYSERASE-RELATED"/>
    <property type="match status" value="1"/>
</dbReference>
<dbReference type="OrthoDB" id="5565075at2759"/>
<dbReference type="InterPro" id="IPR050430">
    <property type="entry name" value="Peptidase_S1"/>
</dbReference>
<dbReference type="PROSITE" id="PS50240">
    <property type="entry name" value="TRYPSIN_DOM"/>
    <property type="match status" value="1"/>
</dbReference>
<evidence type="ECO:0000256" key="13">
    <source>
        <dbReference type="SAM" id="SignalP"/>
    </source>
</evidence>
<keyword evidence="7 12" id="KW-0720">Serine protease</keyword>
<dbReference type="FunFam" id="2.40.10.10:FF:000043">
    <property type="entry name" value="serine proteases 1/2"/>
    <property type="match status" value="1"/>
</dbReference>
<dbReference type="FunFam" id="2.40.10.10:FF:000025">
    <property type="entry name" value="serine proteases 1/2"/>
    <property type="match status" value="1"/>
</dbReference>
<gene>
    <name evidence="15" type="primary">Dwil\GK16889</name>
    <name evidence="15" type="ORF">Dwil_GK16889</name>
</gene>
<dbReference type="AlphaFoldDB" id="B4MLP8"/>
<organism evidence="15 16">
    <name type="scientific">Drosophila willistoni</name>
    <name type="common">Fruit fly</name>
    <dbReference type="NCBI Taxonomy" id="7260"/>
    <lineage>
        <taxon>Eukaryota</taxon>
        <taxon>Metazoa</taxon>
        <taxon>Ecdysozoa</taxon>
        <taxon>Arthropoda</taxon>
        <taxon>Hexapoda</taxon>
        <taxon>Insecta</taxon>
        <taxon>Pterygota</taxon>
        <taxon>Neoptera</taxon>
        <taxon>Endopterygota</taxon>
        <taxon>Diptera</taxon>
        <taxon>Brachycera</taxon>
        <taxon>Muscomorpha</taxon>
        <taxon>Ephydroidea</taxon>
        <taxon>Drosophilidae</taxon>
        <taxon>Drosophila</taxon>
        <taxon>Sophophora</taxon>
    </lineage>
</organism>
<evidence type="ECO:0000256" key="8">
    <source>
        <dbReference type="ARBA" id="ARBA00023145"/>
    </source>
</evidence>
<dbReference type="PROSITE" id="PS00135">
    <property type="entry name" value="TRYPSIN_SER"/>
    <property type="match status" value="1"/>
</dbReference>
<evidence type="ECO:0000256" key="7">
    <source>
        <dbReference type="ARBA" id="ARBA00022825"/>
    </source>
</evidence>
<dbReference type="InterPro" id="IPR033116">
    <property type="entry name" value="TRYPSIN_SER"/>
</dbReference>
<dbReference type="GO" id="GO:0004252">
    <property type="term" value="F:serine-type endopeptidase activity"/>
    <property type="evidence" value="ECO:0007669"/>
    <property type="project" value="UniProtKB-EC"/>
</dbReference>
<evidence type="ECO:0000256" key="12">
    <source>
        <dbReference type="RuleBase" id="RU363034"/>
    </source>
</evidence>
<dbReference type="HOGENOM" id="CLU_006842_7_6_1"/>
<dbReference type="eggNOG" id="KOG3627">
    <property type="taxonomic scope" value="Eukaryota"/>
</dbReference>
<keyword evidence="6 12" id="KW-0378">Hydrolase</keyword>
<sequence>MKVFVVLALALASVSAGLLPQGAPVHPKDLSVAVAPIQGRITNGLTASEGQFPYQVGLSFSSTSGSWWCGGSIIGNDFVLTAAHCTSGASGVTIYYGATVRTSAKLTQTVSSSNFIQHANYNSIVLSNDISLIKTPSVTFTSYIQKIELPAIESTYSTYAGQKAIASGWGKVSDSASSVASTLQYETFEVVSVSVCQQTYGSLIATSKVICVATPNKTSTCNGDSGGPLVLASNNKLIGVTSFVSSAGCESGAPAGFTRTTSFLDWIQQNSGIAY</sequence>
<evidence type="ECO:0000313" key="15">
    <source>
        <dbReference type="EMBL" id="EDW72974.1"/>
    </source>
</evidence>
<comment type="similarity">
    <text evidence="2">Belongs to the peptidase S1 family.</text>
</comment>
<dbReference type="PROSITE" id="PS00134">
    <property type="entry name" value="TRYPSIN_HIS"/>
    <property type="match status" value="1"/>
</dbReference>
<comment type="subcellular location">
    <subcellularLocation>
        <location evidence="1">Secreted</location>
        <location evidence="1">Extracellular space</location>
    </subcellularLocation>
</comment>
<evidence type="ECO:0000256" key="5">
    <source>
        <dbReference type="ARBA" id="ARBA00022729"/>
    </source>
</evidence>
<dbReference type="GO" id="GO:0005576">
    <property type="term" value="C:extracellular region"/>
    <property type="evidence" value="ECO:0007669"/>
    <property type="project" value="UniProtKB-SubCell"/>
</dbReference>
<evidence type="ECO:0000256" key="10">
    <source>
        <dbReference type="ARBA" id="ARBA00036320"/>
    </source>
</evidence>
<dbReference type="InterPro" id="IPR043504">
    <property type="entry name" value="Peptidase_S1_PA_chymotrypsin"/>
</dbReference>
<dbReference type="Proteomes" id="UP000007798">
    <property type="component" value="Unassembled WGS sequence"/>
</dbReference>
<dbReference type="SMART" id="SM00020">
    <property type="entry name" value="Tryp_SPc"/>
    <property type="match status" value="1"/>
</dbReference>
<evidence type="ECO:0000259" key="14">
    <source>
        <dbReference type="PROSITE" id="PS50240"/>
    </source>
</evidence>
<evidence type="ECO:0000313" key="16">
    <source>
        <dbReference type="Proteomes" id="UP000007798"/>
    </source>
</evidence>
<evidence type="ECO:0000256" key="2">
    <source>
        <dbReference type="ARBA" id="ARBA00007664"/>
    </source>
</evidence>
<dbReference type="MEROPS" id="S01.B14"/>
<dbReference type="CDD" id="cd00190">
    <property type="entry name" value="Tryp_SPc"/>
    <property type="match status" value="1"/>
</dbReference>
<reference evidence="15 16" key="1">
    <citation type="journal article" date="2007" name="Nature">
        <title>Evolution of genes and genomes on the Drosophila phylogeny.</title>
        <authorList>
            <consortium name="Drosophila 12 Genomes Consortium"/>
            <person name="Clark A.G."/>
            <person name="Eisen M.B."/>
            <person name="Smith D.R."/>
            <person name="Bergman C.M."/>
            <person name="Oliver B."/>
            <person name="Markow T.A."/>
            <person name="Kaufman T.C."/>
            <person name="Kellis M."/>
            <person name="Gelbart W."/>
            <person name="Iyer V.N."/>
            <person name="Pollard D.A."/>
            <person name="Sackton T.B."/>
            <person name="Larracuente A.M."/>
            <person name="Singh N.D."/>
            <person name="Abad J.P."/>
            <person name="Abt D.N."/>
            <person name="Adryan B."/>
            <person name="Aguade M."/>
            <person name="Akashi H."/>
            <person name="Anderson W.W."/>
            <person name="Aquadro C.F."/>
            <person name="Ardell D.H."/>
            <person name="Arguello R."/>
            <person name="Artieri C.G."/>
            <person name="Barbash D.A."/>
            <person name="Barker D."/>
            <person name="Barsanti P."/>
            <person name="Batterham P."/>
            <person name="Batzoglou S."/>
            <person name="Begun D."/>
            <person name="Bhutkar A."/>
            <person name="Blanco E."/>
            <person name="Bosak S.A."/>
            <person name="Bradley R.K."/>
            <person name="Brand A.D."/>
            <person name="Brent M.R."/>
            <person name="Brooks A.N."/>
            <person name="Brown R.H."/>
            <person name="Butlin R.K."/>
            <person name="Caggese C."/>
            <person name="Calvi B.R."/>
            <person name="Bernardo de Carvalho A."/>
            <person name="Caspi A."/>
            <person name="Castrezana S."/>
            <person name="Celniker S.E."/>
            <person name="Chang J.L."/>
            <person name="Chapple C."/>
            <person name="Chatterji S."/>
            <person name="Chinwalla A."/>
            <person name="Civetta A."/>
            <person name="Clifton S.W."/>
            <person name="Comeron J.M."/>
            <person name="Costello J.C."/>
            <person name="Coyne J.A."/>
            <person name="Daub J."/>
            <person name="David R.G."/>
            <person name="Delcher A.L."/>
            <person name="Delehaunty K."/>
            <person name="Do C.B."/>
            <person name="Ebling H."/>
            <person name="Edwards K."/>
            <person name="Eickbush T."/>
            <person name="Evans J.D."/>
            <person name="Filipski A."/>
            <person name="Findeiss S."/>
            <person name="Freyhult E."/>
            <person name="Fulton L."/>
            <person name="Fulton R."/>
            <person name="Garcia A.C."/>
            <person name="Gardiner A."/>
            <person name="Garfield D.A."/>
            <person name="Garvin B.E."/>
            <person name="Gibson G."/>
            <person name="Gilbert D."/>
            <person name="Gnerre S."/>
            <person name="Godfrey J."/>
            <person name="Good R."/>
            <person name="Gotea V."/>
            <person name="Gravely B."/>
            <person name="Greenberg A.J."/>
            <person name="Griffiths-Jones S."/>
            <person name="Gross S."/>
            <person name="Guigo R."/>
            <person name="Gustafson E.A."/>
            <person name="Haerty W."/>
            <person name="Hahn M.W."/>
            <person name="Halligan D.L."/>
            <person name="Halpern A.L."/>
            <person name="Halter G.M."/>
            <person name="Han M.V."/>
            <person name="Heger A."/>
            <person name="Hillier L."/>
            <person name="Hinrichs A.S."/>
            <person name="Holmes I."/>
            <person name="Hoskins R.A."/>
            <person name="Hubisz M.J."/>
            <person name="Hultmark D."/>
            <person name="Huntley M.A."/>
            <person name="Jaffe D.B."/>
            <person name="Jagadeeshan S."/>
            <person name="Jeck W.R."/>
            <person name="Johnson J."/>
            <person name="Jones C.D."/>
            <person name="Jordan W.C."/>
            <person name="Karpen G.H."/>
            <person name="Kataoka E."/>
            <person name="Keightley P.D."/>
            <person name="Kheradpour P."/>
            <person name="Kirkness E.F."/>
            <person name="Koerich L.B."/>
            <person name="Kristiansen K."/>
            <person name="Kudrna D."/>
            <person name="Kulathinal R.J."/>
            <person name="Kumar S."/>
            <person name="Kwok R."/>
            <person name="Lander E."/>
            <person name="Langley C.H."/>
            <person name="Lapoint R."/>
            <person name="Lazzaro B.P."/>
            <person name="Lee S.J."/>
            <person name="Levesque L."/>
            <person name="Li R."/>
            <person name="Lin C.F."/>
            <person name="Lin M.F."/>
            <person name="Lindblad-Toh K."/>
            <person name="Llopart A."/>
            <person name="Long M."/>
            <person name="Low L."/>
            <person name="Lozovsky E."/>
            <person name="Lu J."/>
            <person name="Luo M."/>
            <person name="Machado C.A."/>
            <person name="Makalowski W."/>
            <person name="Marzo M."/>
            <person name="Matsuda M."/>
            <person name="Matzkin L."/>
            <person name="McAllister B."/>
            <person name="McBride C.S."/>
            <person name="McKernan B."/>
            <person name="McKernan K."/>
            <person name="Mendez-Lago M."/>
            <person name="Minx P."/>
            <person name="Mollenhauer M.U."/>
            <person name="Montooth K."/>
            <person name="Mount S.M."/>
            <person name="Mu X."/>
            <person name="Myers E."/>
            <person name="Negre B."/>
            <person name="Newfeld S."/>
            <person name="Nielsen R."/>
            <person name="Noor M.A."/>
            <person name="O'Grady P."/>
            <person name="Pachter L."/>
            <person name="Papaceit M."/>
            <person name="Parisi M.J."/>
            <person name="Parisi M."/>
            <person name="Parts L."/>
            <person name="Pedersen J.S."/>
            <person name="Pesole G."/>
            <person name="Phillippy A.M."/>
            <person name="Ponting C.P."/>
            <person name="Pop M."/>
            <person name="Porcelli D."/>
            <person name="Powell J.R."/>
            <person name="Prohaska S."/>
            <person name="Pruitt K."/>
            <person name="Puig M."/>
            <person name="Quesneville H."/>
            <person name="Ram K.R."/>
            <person name="Rand D."/>
            <person name="Rasmussen M.D."/>
            <person name="Reed L.K."/>
            <person name="Reenan R."/>
            <person name="Reily A."/>
            <person name="Remington K.A."/>
            <person name="Rieger T.T."/>
            <person name="Ritchie M.G."/>
            <person name="Robin C."/>
            <person name="Rogers Y.H."/>
            <person name="Rohde C."/>
            <person name="Rozas J."/>
            <person name="Rubenfield M.J."/>
            <person name="Ruiz A."/>
            <person name="Russo S."/>
            <person name="Salzberg S.L."/>
            <person name="Sanchez-Gracia A."/>
            <person name="Saranga D.J."/>
            <person name="Sato H."/>
            <person name="Schaeffer S.W."/>
            <person name="Schatz M.C."/>
            <person name="Schlenke T."/>
            <person name="Schwartz R."/>
            <person name="Segarra C."/>
            <person name="Singh R.S."/>
            <person name="Sirot L."/>
            <person name="Sirota M."/>
            <person name="Sisneros N.B."/>
            <person name="Smith C.D."/>
            <person name="Smith T.F."/>
            <person name="Spieth J."/>
            <person name="Stage D.E."/>
            <person name="Stark A."/>
            <person name="Stephan W."/>
            <person name="Strausberg R.L."/>
            <person name="Strempel S."/>
            <person name="Sturgill D."/>
            <person name="Sutton G."/>
            <person name="Sutton G.G."/>
            <person name="Tao W."/>
            <person name="Teichmann S."/>
            <person name="Tobari Y.N."/>
            <person name="Tomimura Y."/>
            <person name="Tsolas J.M."/>
            <person name="Valente V.L."/>
            <person name="Venter E."/>
            <person name="Venter J.C."/>
            <person name="Vicario S."/>
            <person name="Vieira F.G."/>
            <person name="Vilella A.J."/>
            <person name="Villasante A."/>
            <person name="Walenz B."/>
            <person name="Wang J."/>
            <person name="Wasserman M."/>
            <person name="Watts T."/>
            <person name="Wilson D."/>
            <person name="Wilson R.K."/>
            <person name="Wing R.A."/>
            <person name="Wolfner M.F."/>
            <person name="Wong A."/>
            <person name="Wong G.K."/>
            <person name="Wu C.I."/>
            <person name="Wu G."/>
            <person name="Yamamoto D."/>
            <person name="Yang H.P."/>
            <person name="Yang S.P."/>
            <person name="Yorke J.A."/>
            <person name="Yoshida K."/>
            <person name="Zdobnov E."/>
            <person name="Zhang P."/>
            <person name="Zhang Y."/>
            <person name="Zimin A.V."/>
            <person name="Baldwin J."/>
            <person name="Abdouelleil A."/>
            <person name="Abdulkadir J."/>
            <person name="Abebe A."/>
            <person name="Abera B."/>
            <person name="Abreu J."/>
            <person name="Acer S.C."/>
            <person name="Aftuck L."/>
            <person name="Alexander A."/>
            <person name="An P."/>
            <person name="Anderson E."/>
            <person name="Anderson S."/>
            <person name="Arachi H."/>
            <person name="Azer M."/>
            <person name="Bachantsang P."/>
            <person name="Barry A."/>
            <person name="Bayul T."/>
            <person name="Berlin A."/>
            <person name="Bessette D."/>
            <person name="Bloom T."/>
            <person name="Blye J."/>
            <person name="Boguslavskiy L."/>
            <person name="Bonnet C."/>
            <person name="Boukhgalter B."/>
            <person name="Bourzgui I."/>
            <person name="Brown A."/>
            <person name="Cahill P."/>
            <person name="Channer S."/>
            <person name="Cheshatsang Y."/>
            <person name="Chuda L."/>
            <person name="Citroen M."/>
            <person name="Collymore A."/>
            <person name="Cooke P."/>
            <person name="Costello M."/>
            <person name="D'Aco K."/>
            <person name="Daza R."/>
            <person name="De Haan G."/>
            <person name="DeGray S."/>
            <person name="DeMaso C."/>
            <person name="Dhargay N."/>
            <person name="Dooley K."/>
            <person name="Dooley E."/>
            <person name="Doricent M."/>
            <person name="Dorje P."/>
            <person name="Dorjee K."/>
            <person name="Dupes A."/>
            <person name="Elong R."/>
            <person name="Falk J."/>
            <person name="Farina A."/>
            <person name="Faro S."/>
            <person name="Ferguson D."/>
            <person name="Fisher S."/>
            <person name="Foley C.D."/>
            <person name="Franke A."/>
            <person name="Friedrich D."/>
            <person name="Gadbois L."/>
            <person name="Gearin G."/>
            <person name="Gearin C.R."/>
            <person name="Giannoukos G."/>
            <person name="Goode T."/>
            <person name="Graham J."/>
            <person name="Grandbois E."/>
            <person name="Grewal S."/>
            <person name="Gyaltsen K."/>
            <person name="Hafez N."/>
            <person name="Hagos B."/>
            <person name="Hall J."/>
            <person name="Henson C."/>
            <person name="Hollinger A."/>
            <person name="Honan T."/>
            <person name="Huard M.D."/>
            <person name="Hughes L."/>
            <person name="Hurhula B."/>
            <person name="Husby M.E."/>
            <person name="Kamat A."/>
            <person name="Kanga B."/>
            <person name="Kashin S."/>
            <person name="Khazanovich D."/>
            <person name="Kisner P."/>
            <person name="Lance K."/>
            <person name="Lara M."/>
            <person name="Lee W."/>
            <person name="Lennon N."/>
            <person name="Letendre F."/>
            <person name="LeVine R."/>
            <person name="Lipovsky A."/>
            <person name="Liu X."/>
            <person name="Liu J."/>
            <person name="Liu S."/>
            <person name="Lokyitsang T."/>
            <person name="Lokyitsang Y."/>
            <person name="Lubonja R."/>
            <person name="Lui A."/>
            <person name="MacDonald P."/>
            <person name="Magnisalis V."/>
            <person name="Maru K."/>
            <person name="Matthews C."/>
            <person name="McCusker W."/>
            <person name="McDonough S."/>
            <person name="Mehta T."/>
            <person name="Meldrim J."/>
            <person name="Meneus L."/>
            <person name="Mihai O."/>
            <person name="Mihalev A."/>
            <person name="Mihova T."/>
            <person name="Mittelman R."/>
            <person name="Mlenga V."/>
            <person name="Montmayeur A."/>
            <person name="Mulrain L."/>
            <person name="Navidi A."/>
            <person name="Naylor J."/>
            <person name="Negash T."/>
            <person name="Nguyen T."/>
            <person name="Nguyen N."/>
            <person name="Nicol R."/>
            <person name="Norbu C."/>
            <person name="Norbu N."/>
            <person name="Novod N."/>
            <person name="O'Neill B."/>
            <person name="Osman S."/>
            <person name="Markiewicz E."/>
            <person name="Oyono O.L."/>
            <person name="Patti C."/>
            <person name="Phunkhang P."/>
            <person name="Pierre F."/>
            <person name="Priest M."/>
            <person name="Raghuraman S."/>
            <person name="Rege F."/>
            <person name="Reyes R."/>
            <person name="Rise C."/>
            <person name="Rogov P."/>
            <person name="Ross K."/>
            <person name="Ryan E."/>
            <person name="Settipalli S."/>
            <person name="Shea T."/>
            <person name="Sherpa N."/>
            <person name="Shi L."/>
            <person name="Shih D."/>
            <person name="Sparrow T."/>
            <person name="Spaulding J."/>
            <person name="Stalker J."/>
            <person name="Stange-Thomann N."/>
            <person name="Stavropoulos S."/>
            <person name="Stone C."/>
            <person name="Strader C."/>
            <person name="Tesfaye S."/>
            <person name="Thomson T."/>
            <person name="Thoulutsang Y."/>
            <person name="Thoulutsang D."/>
            <person name="Topham K."/>
            <person name="Topping I."/>
            <person name="Tsamla T."/>
            <person name="Vassiliev H."/>
            <person name="Vo A."/>
            <person name="Wangchuk T."/>
            <person name="Wangdi T."/>
            <person name="Weiand M."/>
            <person name="Wilkinson J."/>
            <person name="Wilson A."/>
            <person name="Yadav S."/>
            <person name="Young G."/>
            <person name="Yu Q."/>
            <person name="Zembek L."/>
            <person name="Zhong D."/>
            <person name="Zimmer A."/>
            <person name="Zwirko Z."/>
            <person name="Jaffe D.B."/>
            <person name="Alvarez P."/>
            <person name="Brockman W."/>
            <person name="Butler J."/>
            <person name="Chin C."/>
            <person name="Gnerre S."/>
            <person name="Grabherr M."/>
            <person name="Kleber M."/>
            <person name="Mauceli E."/>
            <person name="MacCallum I."/>
        </authorList>
    </citation>
    <scope>NUCLEOTIDE SEQUENCE [LARGE SCALE GENOMIC DNA]</scope>
    <source>
        <strain evidence="16">Tucson 14030-0811.24</strain>
    </source>
</reference>
<keyword evidence="8" id="KW-0865">Zymogen</keyword>
<protein>
    <recommendedName>
        <fullName evidence="11">trypsin</fullName>
        <ecNumber evidence="11">3.4.21.4</ecNumber>
    </recommendedName>
</protein>
<comment type="catalytic activity">
    <reaction evidence="10">
        <text>Preferential cleavage: Arg-|-Xaa, Lys-|-Xaa.</text>
        <dbReference type="EC" id="3.4.21.4"/>
    </reaction>
</comment>